<dbReference type="Proteomes" id="UP000656548">
    <property type="component" value="Unassembled WGS sequence"/>
</dbReference>
<gene>
    <name evidence="2" type="ORF">H4W30_002396</name>
</gene>
<reference evidence="2 3" key="1">
    <citation type="submission" date="2020-10" db="EMBL/GenBank/DDBJ databases">
        <title>Sequencing the genomes of 1000 actinobacteria strains.</title>
        <authorList>
            <person name="Klenk H.-P."/>
        </authorList>
    </citation>
    <scope>NUCLEOTIDE SEQUENCE [LARGE SCALE GENOMIC DNA]</scope>
    <source>
        <strain evidence="2 3">DSM 46661</strain>
    </source>
</reference>
<dbReference type="EMBL" id="JADBEJ010000004">
    <property type="protein sequence ID" value="MBE1575349.1"/>
    <property type="molecule type" value="Genomic_DNA"/>
</dbReference>
<sequence length="68" mass="6830">MQAISARFVVPVHIGTFPGPPAELDIAALGGPAYATEDLPTSSAGTSATPSRRAETGAESRAPPTRPG</sequence>
<comment type="caution">
    <text evidence="2">The sequence shown here is derived from an EMBL/GenBank/DDBJ whole genome shotgun (WGS) entry which is preliminary data.</text>
</comment>
<evidence type="ECO:0000313" key="3">
    <source>
        <dbReference type="Proteomes" id="UP000656548"/>
    </source>
</evidence>
<evidence type="ECO:0000256" key="1">
    <source>
        <dbReference type="SAM" id="MobiDB-lite"/>
    </source>
</evidence>
<feature type="compositionally biased region" description="Low complexity" evidence="1">
    <location>
        <begin position="40"/>
        <end position="51"/>
    </location>
</feature>
<accession>A0ABR9L3N2</accession>
<dbReference type="RefSeq" id="WP_192742883.1">
    <property type="nucleotide sequence ID" value="NZ_JADBEJ010000004.1"/>
</dbReference>
<feature type="region of interest" description="Disordered" evidence="1">
    <location>
        <begin position="34"/>
        <end position="68"/>
    </location>
</feature>
<proteinExistence type="predicted"/>
<keyword evidence="3" id="KW-1185">Reference proteome</keyword>
<protein>
    <submittedName>
        <fullName evidence="2">Uncharacterized protein</fullName>
    </submittedName>
</protein>
<evidence type="ECO:0000313" key="2">
    <source>
        <dbReference type="EMBL" id="MBE1575349.1"/>
    </source>
</evidence>
<name>A0ABR9L3N2_9PSEU</name>
<organism evidence="2 3">
    <name type="scientific">Amycolatopsis roodepoortensis</name>
    <dbReference type="NCBI Taxonomy" id="700274"/>
    <lineage>
        <taxon>Bacteria</taxon>
        <taxon>Bacillati</taxon>
        <taxon>Actinomycetota</taxon>
        <taxon>Actinomycetes</taxon>
        <taxon>Pseudonocardiales</taxon>
        <taxon>Pseudonocardiaceae</taxon>
        <taxon>Amycolatopsis</taxon>
    </lineage>
</organism>